<keyword evidence="4" id="KW-0846">Cobalamin</keyword>
<evidence type="ECO:0000256" key="6">
    <source>
        <dbReference type="ARBA" id="ARBA00023285"/>
    </source>
</evidence>
<evidence type="ECO:0000259" key="7">
    <source>
        <dbReference type="Pfam" id="PF01642"/>
    </source>
</evidence>
<dbReference type="AlphaFoldDB" id="A0A7T4EE74"/>
<dbReference type="InterPro" id="IPR006099">
    <property type="entry name" value="MeMalonylCoA_mutase_a/b_cat"/>
</dbReference>
<evidence type="ECO:0000256" key="2">
    <source>
        <dbReference type="ARBA" id="ARBA00008465"/>
    </source>
</evidence>
<evidence type="ECO:0000256" key="3">
    <source>
        <dbReference type="ARBA" id="ARBA00011870"/>
    </source>
</evidence>
<dbReference type="Proteomes" id="UP000617681">
    <property type="component" value="Chromosome"/>
</dbReference>
<protein>
    <submittedName>
        <fullName evidence="8">Methylmalonyl-CoA mutase</fullName>
    </submittedName>
</protein>
<organism evidence="8 10">
    <name type="scientific">Corynebacterium glucuronolyticum</name>
    <dbReference type="NCBI Taxonomy" id="39791"/>
    <lineage>
        <taxon>Bacteria</taxon>
        <taxon>Bacillati</taxon>
        <taxon>Actinomycetota</taxon>
        <taxon>Actinomycetes</taxon>
        <taxon>Mycobacteriales</taxon>
        <taxon>Corynebacteriaceae</taxon>
        <taxon>Corynebacterium</taxon>
    </lineage>
</organism>
<dbReference type="GO" id="GO:0046872">
    <property type="term" value="F:metal ion binding"/>
    <property type="evidence" value="ECO:0007669"/>
    <property type="project" value="InterPro"/>
</dbReference>
<dbReference type="Proteomes" id="UP000596145">
    <property type="component" value="Chromosome"/>
</dbReference>
<dbReference type="InterPro" id="IPR016176">
    <property type="entry name" value="Cbl-dep_enz_cat"/>
</dbReference>
<dbReference type="RefSeq" id="WP_005393966.1">
    <property type="nucleotide sequence ID" value="NZ_CP066007.1"/>
</dbReference>
<evidence type="ECO:0000256" key="5">
    <source>
        <dbReference type="ARBA" id="ARBA00023235"/>
    </source>
</evidence>
<name>A0A7T4EE74_9CORY</name>
<dbReference type="SUPFAM" id="SSF51703">
    <property type="entry name" value="Cobalamin (vitamin B12)-dependent enzymes"/>
    <property type="match status" value="1"/>
</dbReference>
<comment type="cofactor">
    <cofactor evidence="1">
        <name>adenosylcob(III)alamin</name>
        <dbReference type="ChEBI" id="CHEBI:18408"/>
    </cofactor>
</comment>
<dbReference type="InterPro" id="IPR036724">
    <property type="entry name" value="Cobalamin-bd_sf"/>
</dbReference>
<reference evidence="8 10" key="1">
    <citation type="submission" date="2020-12" db="EMBL/GenBank/DDBJ databases">
        <title>FDA dAtabase for Regulatory Grade micrObial Sequences (FDA-ARGOS): Supporting development and validation of Infectious Disease Dx tests.</title>
        <authorList>
            <person name="Sproer C."/>
            <person name="Gronow S."/>
            <person name="Severitt S."/>
            <person name="Schroder I."/>
            <person name="Tallon L."/>
            <person name="Sadzewicz L."/>
            <person name="Zhao X."/>
            <person name="Boylan J."/>
            <person name="Ott S."/>
            <person name="Bowen H."/>
            <person name="Vavikolanu K."/>
            <person name="Mehta A."/>
            <person name="Aluvathingal J."/>
            <person name="Nadendla S."/>
            <person name="Lowell S."/>
            <person name="Myers T."/>
            <person name="Yan Y."/>
            <person name="Sichtig H."/>
        </authorList>
    </citation>
    <scope>NUCLEOTIDE SEQUENCE [LARGE SCALE GENOMIC DNA]</scope>
    <source>
        <strain evidence="8 10">FDAARGOS_1053</strain>
        <strain evidence="9">FDAARGOS_1191</strain>
    </source>
</reference>
<evidence type="ECO:0000256" key="4">
    <source>
        <dbReference type="ARBA" id="ARBA00022628"/>
    </source>
</evidence>
<feature type="domain" description="Methylmalonyl-CoA mutase alpha/beta chain catalytic" evidence="7">
    <location>
        <begin position="197"/>
        <end position="490"/>
    </location>
</feature>
<sequence length="619" mass="67249">MTDAHNGTPLPADFEETQQEWCKAAAKVFARVHKKDVADVPLDIWKRLIRTTYDDIKIKPLFTRADELAEAPEPGKFPYLRGAKGPSEKAEGWGITERFGAEGDAKTTNEKVLHALNYGTNSIVVDLRGDDHIAPADLKQALDKVLFAYAPVRLEAGKDAVEAAKVLLELASGQEKEEEIHIEFGASPLTASYDDSESVSIDDAVELAKLGNEAKADARAILVDGVSFSNQGASDGEEIGFVLAAAVEYLRKLVDAGLSAEDAFNQLSFRFAATDEQFNEITKFRAARILWARVAEVLGVPELAAHTPQHAITAPVMFTQRDPWVNMLRSTVAAFSAGVGGSTDMEVLPFDFAIKGGLPNTSRDFVHRIARNTNLLLIEESHLGYVIDPAGGAYYAEKLTQEVAETAWKLFTEVESKGGFTAAADFIRETLDATSKARYEDISRRKKSVTAINEFPNLAEKPLSKESRTEPKGVRRWAAEFEAMRNRSDDYLEEHGVRPTVGLIPLGPLAKHNIRTGWITNLVGTGGIAVNNPGQVVPGEDGFKEAADAADILIICGNDKEYEASGLEALKALRETGKTILLAGSEKSFEGKEDAPDGYLNVKINAGETLSDMLTKLGA</sequence>
<keyword evidence="5" id="KW-0413">Isomerase</keyword>
<dbReference type="Gene3D" id="3.20.20.240">
    <property type="entry name" value="Methylmalonyl-CoA mutase"/>
    <property type="match status" value="1"/>
</dbReference>
<evidence type="ECO:0000313" key="9">
    <source>
        <dbReference type="EMBL" id="QRP69515.1"/>
    </source>
</evidence>
<evidence type="ECO:0000313" key="10">
    <source>
        <dbReference type="Proteomes" id="UP000596145"/>
    </source>
</evidence>
<gene>
    <name evidence="8" type="ORF">I6I10_09550</name>
    <name evidence="9" type="ORF">I6J21_06590</name>
</gene>
<dbReference type="PANTHER" id="PTHR48101">
    <property type="entry name" value="METHYLMALONYL-COA MUTASE, MITOCHONDRIAL-RELATED"/>
    <property type="match status" value="1"/>
</dbReference>
<dbReference type="Gene3D" id="3.40.50.280">
    <property type="entry name" value="Cobalamin-binding domain"/>
    <property type="match status" value="1"/>
</dbReference>
<dbReference type="PANTHER" id="PTHR48101:SF4">
    <property type="entry name" value="METHYLMALONYL-COA MUTASE, MITOCHONDRIAL"/>
    <property type="match status" value="1"/>
</dbReference>
<dbReference type="GO" id="GO:0004494">
    <property type="term" value="F:methylmalonyl-CoA mutase activity"/>
    <property type="evidence" value="ECO:0007669"/>
    <property type="project" value="UniProtKB-EC"/>
</dbReference>
<dbReference type="GO" id="GO:0031419">
    <property type="term" value="F:cobalamin binding"/>
    <property type="evidence" value="ECO:0007669"/>
    <property type="project" value="UniProtKB-KW"/>
</dbReference>
<comment type="subunit">
    <text evidence="3">Heterodimer of an alpha and a beta chain.</text>
</comment>
<accession>A0A7T4EE74</accession>
<evidence type="ECO:0000313" key="8">
    <source>
        <dbReference type="EMBL" id="QQB45731.1"/>
    </source>
</evidence>
<dbReference type="OrthoDB" id="9762378at2"/>
<dbReference type="EMBL" id="CP066007">
    <property type="protein sequence ID" value="QQB45731.1"/>
    <property type="molecule type" value="Genomic_DNA"/>
</dbReference>
<proteinExistence type="inferred from homology"/>
<dbReference type="GeneID" id="92760071"/>
<comment type="similarity">
    <text evidence="2">Belongs to the methylmalonyl-CoA mutase family.</text>
</comment>
<evidence type="ECO:0000256" key="1">
    <source>
        <dbReference type="ARBA" id="ARBA00001922"/>
    </source>
</evidence>
<dbReference type="SUPFAM" id="SSF52242">
    <property type="entry name" value="Cobalamin (vitamin B12)-binding domain"/>
    <property type="match status" value="1"/>
</dbReference>
<keyword evidence="6" id="KW-0170">Cobalt</keyword>
<dbReference type="Pfam" id="PF01642">
    <property type="entry name" value="MM_CoA_mutase"/>
    <property type="match status" value="1"/>
</dbReference>
<dbReference type="EMBL" id="CP069534">
    <property type="protein sequence ID" value="QRP69515.1"/>
    <property type="molecule type" value="Genomic_DNA"/>
</dbReference>
<dbReference type="CDD" id="cd03677">
    <property type="entry name" value="MM_CoA_mutase_beta"/>
    <property type="match status" value="1"/>
</dbReference>